<gene>
    <name evidence="1" type="ORF">OXU80_13615</name>
</gene>
<proteinExistence type="predicted"/>
<dbReference type="Proteomes" id="UP001163223">
    <property type="component" value="Chromosome"/>
</dbReference>
<evidence type="ECO:0000313" key="1">
    <source>
        <dbReference type="EMBL" id="WAJ31172.1"/>
    </source>
</evidence>
<keyword evidence="2" id="KW-1185">Reference proteome</keyword>
<name>A0ACD4NWE2_9HYPH</name>
<evidence type="ECO:0000313" key="2">
    <source>
        <dbReference type="Proteomes" id="UP001163223"/>
    </source>
</evidence>
<organism evidence="1 2">
    <name type="scientific">Antarcticirhabdus aurantiaca</name>
    <dbReference type="NCBI Taxonomy" id="2606717"/>
    <lineage>
        <taxon>Bacteria</taxon>
        <taxon>Pseudomonadati</taxon>
        <taxon>Pseudomonadota</taxon>
        <taxon>Alphaproteobacteria</taxon>
        <taxon>Hyphomicrobiales</taxon>
        <taxon>Aurantimonadaceae</taxon>
        <taxon>Antarcticirhabdus</taxon>
    </lineage>
</organism>
<accession>A0ACD4NWE2</accession>
<dbReference type="EMBL" id="CP113520">
    <property type="protein sequence ID" value="WAJ31172.1"/>
    <property type="molecule type" value="Genomic_DNA"/>
</dbReference>
<sequence>MSASDHHRMLRIADVCDRTGLARRTIYDMMRRGAFPAAVKVTNHASRWMEVEVEAWLEARIAARNEGKAA</sequence>
<protein>
    <submittedName>
        <fullName evidence="1">AlpA family phage regulatory protein</fullName>
    </submittedName>
</protein>
<reference evidence="1" key="1">
    <citation type="submission" date="2022-11" db="EMBL/GenBank/DDBJ databases">
        <title>beta-Carotene-producing bacterium, Jeongeuplla avenae sp. nov., alleviates the salt stress of Arabidopsis seedlings.</title>
        <authorList>
            <person name="Jiang L."/>
            <person name="Lee J."/>
        </authorList>
    </citation>
    <scope>NUCLEOTIDE SEQUENCE</scope>
    <source>
        <strain evidence="1">DY_R2A_6</strain>
    </source>
</reference>